<keyword evidence="6" id="KW-1185">Reference proteome</keyword>
<dbReference type="CDD" id="cd12107">
    <property type="entry name" value="Hemerythrin"/>
    <property type="match status" value="1"/>
</dbReference>
<dbReference type="InterPro" id="IPR035938">
    <property type="entry name" value="Hemerythrin-like_sf"/>
</dbReference>
<sequence length="133" mass="14991">MAYSWDKSLETGNPSIDSQHKSLINAINELLDACSQGKGRNEVSKTLNFLQDYVIKHFADEEMLQLKSSYPDYKAHKEKHEAFKVTVKNIADEFKENGATIQLVAKVNSSVGGWLINHIKSEDKKVAAHIMNK</sequence>
<dbReference type="AlphaFoldDB" id="A0A562J669"/>
<proteinExistence type="inferred from homology"/>
<name>A0A562J669_9FIRM</name>
<evidence type="ECO:0000256" key="2">
    <source>
        <dbReference type="ARBA" id="ARBA00022723"/>
    </source>
</evidence>
<dbReference type="InterPro" id="IPR012827">
    <property type="entry name" value="Hemerythrin_metal-bd"/>
</dbReference>
<keyword evidence="2" id="KW-0479">Metal-binding</keyword>
<protein>
    <submittedName>
        <fullName evidence="5">Hemerythrin</fullName>
    </submittedName>
</protein>
<accession>A0A562J669</accession>
<dbReference type="Proteomes" id="UP000315343">
    <property type="component" value="Unassembled WGS sequence"/>
</dbReference>
<dbReference type="NCBIfam" id="NF033749">
    <property type="entry name" value="bact_hemeryth"/>
    <property type="match status" value="1"/>
</dbReference>
<reference evidence="5 6" key="1">
    <citation type="submission" date="2019-07" db="EMBL/GenBank/DDBJ databases">
        <title>Genomic Encyclopedia of Type Strains, Phase I: the one thousand microbial genomes (KMG-I) project.</title>
        <authorList>
            <person name="Kyrpides N."/>
        </authorList>
    </citation>
    <scope>NUCLEOTIDE SEQUENCE [LARGE SCALE GENOMIC DNA]</scope>
    <source>
        <strain evidence="5 6">DSM 13558</strain>
    </source>
</reference>
<comment type="caution">
    <text evidence="5">The sequence shown here is derived from an EMBL/GenBank/DDBJ whole genome shotgun (WGS) entry which is preliminary data.</text>
</comment>
<dbReference type="OrthoDB" id="1706569at2"/>
<dbReference type="RefSeq" id="WP_145084666.1">
    <property type="nucleotide sequence ID" value="NZ_DAMBUX010000002.1"/>
</dbReference>
<dbReference type="EMBL" id="VLKH01000008">
    <property type="protein sequence ID" value="TWH78689.1"/>
    <property type="molecule type" value="Genomic_DNA"/>
</dbReference>
<keyword evidence="3" id="KW-0408">Iron</keyword>
<dbReference type="PANTHER" id="PTHR37164">
    <property type="entry name" value="BACTERIOHEMERYTHRIN"/>
    <property type="match status" value="1"/>
</dbReference>
<comment type="similarity">
    <text evidence="1">Belongs to the hemerythrin family.</text>
</comment>
<dbReference type="NCBIfam" id="TIGR02481">
    <property type="entry name" value="hemeryth_dom"/>
    <property type="match status" value="1"/>
</dbReference>
<evidence type="ECO:0000259" key="4">
    <source>
        <dbReference type="Pfam" id="PF01814"/>
    </source>
</evidence>
<evidence type="ECO:0000313" key="6">
    <source>
        <dbReference type="Proteomes" id="UP000315343"/>
    </source>
</evidence>
<dbReference type="Gene3D" id="1.20.120.50">
    <property type="entry name" value="Hemerythrin-like"/>
    <property type="match status" value="1"/>
</dbReference>
<dbReference type="InterPro" id="IPR012312">
    <property type="entry name" value="Hemerythrin-like"/>
</dbReference>
<dbReference type="PANTHER" id="PTHR37164:SF1">
    <property type="entry name" value="BACTERIOHEMERYTHRIN"/>
    <property type="match status" value="1"/>
</dbReference>
<organism evidence="5 6">
    <name type="scientific">Sedimentibacter saalensis</name>
    <dbReference type="NCBI Taxonomy" id="130788"/>
    <lineage>
        <taxon>Bacteria</taxon>
        <taxon>Bacillati</taxon>
        <taxon>Bacillota</taxon>
        <taxon>Tissierellia</taxon>
        <taxon>Sedimentibacter</taxon>
    </lineage>
</organism>
<dbReference type="InterPro" id="IPR050669">
    <property type="entry name" value="Hemerythrin"/>
</dbReference>
<feature type="domain" description="Hemerythrin-like" evidence="4">
    <location>
        <begin position="15"/>
        <end position="128"/>
    </location>
</feature>
<dbReference type="GO" id="GO:0046872">
    <property type="term" value="F:metal ion binding"/>
    <property type="evidence" value="ECO:0007669"/>
    <property type="project" value="UniProtKB-KW"/>
</dbReference>
<evidence type="ECO:0000256" key="3">
    <source>
        <dbReference type="ARBA" id="ARBA00023004"/>
    </source>
</evidence>
<evidence type="ECO:0000313" key="5">
    <source>
        <dbReference type="EMBL" id="TWH78689.1"/>
    </source>
</evidence>
<gene>
    <name evidence="5" type="ORF">LY60_02717</name>
</gene>
<evidence type="ECO:0000256" key="1">
    <source>
        <dbReference type="ARBA" id="ARBA00010587"/>
    </source>
</evidence>
<dbReference type="Pfam" id="PF01814">
    <property type="entry name" value="Hemerythrin"/>
    <property type="match status" value="1"/>
</dbReference>
<dbReference type="SUPFAM" id="SSF47188">
    <property type="entry name" value="Hemerythrin-like"/>
    <property type="match status" value="1"/>
</dbReference>